<feature type="compositionally biased region" description="Basic and acidic residues" evidence="1">
    <location>
        <begin position="50"/>
        <end position="75"/>
    </location>
</feature>
<dbReference type="HOGENOM" id="CLU_015994_3_0_1"/>
<evidence type="ECO:0000313" key="3">
    <source>
        <dbReference type="Proteomes" id="UP000026960"/>
    </source>
</evidence>
<proteinExistence type="predicted"/>
<sequence>MNYMHEEEDGEEVLFGAFPWREQPSKIFHPTLSKGGEGSIQRGAGVERSILQDEQRIDRGEGGDGEKLQKQRPEEIGSSGQTTRENHHRPKEMDGQKPTNGNTAPKDCKEPATNDESNAVPVADLNNDLQEADEAIKRLNELGLGENISSEEFLTYIDQLNEQPIIDTSIELDDAQVTTLYFQHARYRLRYYKHLSQQPNTELVEDSYHMKLVGEDELSDEFIREMEFFMRFEEDGTFDWYFYPDYCWLAALNDYQRLVGEEYAYWDDYHGYFNSYHTELQYLDYCKALSKELKWMEDYVLNKLPSSKWGRICSRGAYQAIKIATRFSKITAALAYNAYYHMRFYVAYCKDMDSLYFEIWQRVNMQKKSFRDSLEEVYNLNKFPSRQDKMKDALENNCSHMETVFHVCTASVTSEIAEDKALELIAKAVESRMNKAKFYEQYIEKKIDIARAIGLISTDGTEAT</sequence>
<accession>A0A0D3EZ46</accession>
<evidence type="ECO:0000313" key="2">
    <source>
        <dbReference type="EnsemblPlants" id="OBART01G45170.1"/>
    </source>
</evidence>
<dbReference type="Proteomes" id="UP000026960">
    <property type="component" value="Chromosome 1"/>
</dbReference>
<evidence type="ECO:0000256" key="1">
    <source>
        <dbReference type="SAM" id="MobiDB-lite"/>
    </source>
</evidence>
<organism evidence="2">
    <name type="scientific">Oryza barthii</name>
    <dbReference type="NCBI Taxonomy" id="65489"/>
    <lineage>
        <taxon>Eukaryota</taxon>
        <taxon>Viridiplantae</taxon>
        <taxon>Streptophyta</taxon>
        <taxon>Embryophyta</taxon>
        <taxon>Tracheophyta</taxon>
        <taxon>Spermatophyta</taxon>
        <taxon>Magnoliopsida</taxon>
        <taxon>Liliopsida</taxon>
        <taxon>Poales</taxon>
        <taxon>Poaceae</taxon>
        <taxon>BOP clade</taxon>
        <taxon>Oryzoideae</taxon>
        <taxon>Oryzeae</taxon>
        <taxon>Oryzinae</taxon>
        <taxon>Oryza</taxon>
    </lineage>
</organism>
<dbReference type="PANTHER" id="PTHR34480">
    <property type="entry name" value="OS01G0967800 PROTEIN-RELATED"/>
    <property type="match status" value="1"/>
</dbReference>
<protein>
    <submittedName>
        <fullName evidence="2">Uncharacterized protein</fullName>
    </submittedName>
</protein>
<name>A0A0D3EZ46_9ORYZ</name>
<dbReference type="eggNOG" id="KOG4270">
    <property type="taxonomic scope" value="Eukaryota"/>
</dbReference>
<reference evidence="2" key="1">
    <citation type="journal article" date="2009" name="Rice">
        <title>De Novo Next Generation Sequencing of Plant Genomes.</title>
        <authorList>
            <person name="Rounsley S."/>
            <person name="Marri P.R."/>
            <person name="Yu Y."/>
            <person name="He R."/>
            <person name="Sisneros N."/>
            <person name="Goicoechea J.L."/>
            <person name="Lee S.J."/>
            <person name="Angelova A."/>
            <person name="Kudrna D."/>
            <person name="Luo M."/>
            <person name="Affourtit J."/>
            <person name="Desany B."/>
            <person name="Knight J."/>
            <person name="Niazi F."/>
            <person name="Egholm M."/>
            <person name="Wing R.A."/>
        </authorList>
    </citation>
    <scope>NUCLEOTIDE SEQUENCE [LARGE SCALE GENOMIC DNA]</scope>
    <source>
        <strain evidence="2">cv. IRGC 105608</strain>
    </source>
</reference>
<dbReference type="PaxDb" id="65489-OBART01G45170.1"/>
<feature type="region of interest" description="Disordered" evidence="1">
    <location>
        <begin position="26"/>
        <end position="123"/>
    </location>
</feature>
<dbReference type="AlphaFoldDB" id="A0A0D3EZ46"/>
<dbReference type="Gramene" id="OBART01G45170.1">
    <property type="protein sequence ID" value="OBART01G45170.1"/>
    <property type="gene ID" value="OBART01G45170"/>
</dbReference>
<dbReference type="EnsemblPlants" id="OBART01G45170.1">
    <property type="protein sequence ID" value="OBART01G45170.1"/>
    <property type="gene ID" value="OBART01G45170"/>
</dbReference>
<keyword evidence="3" id="KW-1185">Reference proteome</keyword>
<reference evidence="2" key="2">
    <citation type="submission" date="2015-03" db="UniProtKB">
        <authorList>
            <consortium name="EnsemblPlants"/>
        </authorList>
    </citation>
    <scope>IDENTIFICATION</scope>
</reference>
<dbReference type="PANTHER" id="PTHR34480:SF14">
    <property type="entry name" value="OS01G0967800 PROTEIN"/>
    <property type="match status" value="1"/>
</dbReference>